<feature type="signal peptide" evidence="2">
    <location>
        <begin position="1"/>
        <end position="29"/>
    </location>
</feature>
<dbReference type="AlphaFoldDB" id="A0L9U9"/>
<accession>A0L9U9</accession>
<evidence type="ECO:0000256" key="1">
    <source>
        <dbReference type="SAM" id="MobiDB-lite"/>
    </source>
</evidence>
<evidence type="ECO:0000259" key="3">
    <source>
        <dbReference type="PROSITE" id="PS51724"/>
    </source>
</evidence>
<dbReference type="RefSeq" id="WP_011713863.1">
    <property type="nucleotide sequence ID" value="NC_008576.1"/>
</dbReference>
<keyword evidence="5" id="KW-1185">Reference proteome</keyword>
<dbReference type="eggNOG" id="COG3087">
    <property type="taxonomic scope" value="Bacteria"/>
</dbReference>
<keyword evidence="2" id="KW-0732">Signal</keyword>
<dbReference type="GO" id="GO:0042834">
    <property type="term" value="F:peptidoglycan binding"/>
    <property type="evidence" value="ECO:0007669"/>
    <property type="project" value="InterPro"/>
</dbReference>
<protein>
    <recommendedName>
        <fullName evidence="3">SPOR domain-containing protein</fullName>
    </recommendedName>
</protein>
<proteinExistence type="predicted"/>
<dbReference type="HOGENOM" id="CLU_474720_0_0_5"/>
<dbReference type="PROSITE" id="PS51724">
    <property type="entry name" value="SPOR"/>
    <property type="match status" value="1"/>
</dbReference>
<evidence type="ECO:0000313" key="4">
    <source>
        <dbReference type="EMBL" id="ABK44742.1"/>
    </source>
</evidence>
<dbReference type="EMBL" id="CP000471">
    <property type="protein sequence ID" value="ABK44742.1"/>
    <property type="molecule type" value="Genomic_DNA"/>
</dbReference>
<dbReference type="KEGG" id="mgm:Mmc1_2241"/>
<evidence type="ECO:0000256" key="2">
    <source>
        <dbReference type="SAM" id="SignalP"/>
    </source>
</evidence>
<organism evidence="4 5">
    <name type="scientific">Magnetococcus marinus (strain ATCC BAA-1437 / JCM 17883 / MC-1)</name>
    <dbReference type="NCBI Taxonomy" id="156889"/>
    <lineage>
        <taxon>Bacteria</taxon>
        <taxon>Pseudomonadati</taxon>
        <taxon>Pseudomonadota</taxon>
        <taxon>Magnetococcia</taxon>
        <taxon>Magnetococcales</taxon>
        <taxon>Magnetococcaceae</taxon>
        <taxon>Magnetococcus</taxon>
    </lineage>
</organism>
<sequence precursor="true">MANISSLTKVLYVGLFCFVLGGWAVSAMAQEQSAAQESTEARQPILDQQIRQTWSRLNQVAMTSGTNSEEYLRPLQVLINLFMDADMLPLAEPLIQQGLDALTLLKGPNHYMTLKMRILMSKVDYSKGRYERVSGELNNVLIINKSKGVLSREQIKEAELYLYRARLGLVKELIATPGKQTRAEQLLLVLIPDFESLLGTKAPEFLEAVHLRAEGMLMRRHYGDAEALFQYLLELYNKLDAPPVDERVRVYRDLAILYGEQRQMDKALIWIDKAYHDLPGVIGVRTWQTKVEVLSTLIVIYQSLGKTTEIMPLVQKMESFIGNSLGHHSLKHARFSKGLAEVLSFLKMDEQAKQLTAQSEQMGQQIFKREPKLFAHWWESLAQEKPSGKRRGNDLSLLVRYMDDLIARLFVQSESVMLWRTKYQEENPQWQPSSPSKSDEAEAEAEPPEPEQKSSVVQKIKEMLTITKDDNKEQKSAQPAQDKSSEEASVGLDARSGYHVSMGCFSSKSFPSQIIRRGEQEGLNVYMRALPRGGGRELYCAVAGPFNNRLEAEQTNEAIKILKLSEDSAIVFYK</sequence>
<dbReference type="STRING" id="156889.Mmc1_2241"/>
<dbReference type="InterPro" id="IPR007730">
    <property type="entry name" value="SPOR-like_dom"/>
</dbReference>
<name>A0L9U9_MAGMM</name>
<reference evidence="4 5" key="2">
    <citation type="journal article" date="2012" name="Int. J. Syst. Evol. Microbiol.">
        <title>Magnetococcus marinus gen. nov., sp. nov., a marine, magnetotactic bacterium that represents a novel lineage (Magnetococcaceae fam. nov.; Magnetococcales ord. nov.) at the base of the Alphaproteobacteria.</title>
        <authorList>
            <person name="Bazylinski D.A."/>
            <person name="Williams T.J."/>
            <person name="Lefevre C.T."/>
            <person name="Berg R.J."/>
            <person name="Zhang C.L."/>
            <person name="Bowser S.S."/>
            <person name="Dean A.J."/>
            <person name="Beveridge T.J."/>
        </authorList>
    </citation>
    <scope>NUCLEOTIDE SEQUENCE [LARGE SCALE GENOMIC DNA]</scope>
    <source>
        <strain evidence="5">ATCC BAA-1437 / JCM 17883 / MC-1</strain>
    </source>
</reference>
<feature type="compositionally biased region" description="Basic and acidic residues" evidence="1">
    <location>
        <begin position="459"/>
        <end position="475"/>
    </location>
</feature>
<dbReference type="Proteomes" id="UP000002586">
    <property type="component" value="Chromosome"/>
</dbReference>
<feature type="chain" id="PRO_5002625995" description="SPOR domain-containing protein" evidence="2">
    <location>
        <begin position="30"/>
        <end position="574"/>
    </location>
</feature>
<dbReference type="InterPro" id="IPR011990">
    <property type="entry name" value="TPR-like_helical_dom_sf"/>
</dbReference>
<feature type="region of interest" description="Disordered" evidence="1">
    <location>
        <begin position="425"/>
        <end position="490"/>
    </location>
</feature>
<reference evidence="5" key="1">
    <citation type="journal article" date="2009" name="Appl. Environ. Microbiol.">
        <title>Complete genome sequence of the chemolithoautotrophic marine magnetotactic coccus strain MC-1.</title>
        <authorList>
            <person name="Schubbe S."/>
            <person name="Williams T.J."/>
            <person name="Xie G."/>
            <person name="Kiss H.E."/>
            <person name="Brettin T.S."/>
            <person name="Martinez D."/>
            <person name="Ross C.A."/>
            <person name="Schuler D."/>
            <person name="Cox B.L."/>
            <person name="Nealson K.H."/>
            <person name="Bazylinski D.A."/>
        </authorList>
    </citation>
    <scope>NUCLEOTIDE SEQUENCE [LARGE SCALE GENOMIC DNA]</scope>
    <source>
        <strain evidence="5">ATCC BAA-1437 / JCM 17883 / MC-1</strain>
    </source>
</reference>
<feature type="domain" description="SPOR" evidence="3">
    <location>
        <begin position="492"/>
        <end position="573"/>
    </location>
</feature>
<dbReference type="Gene3D" id="1.25.40.10">
    <property type="entry name" value="Tetratricopeptide repeat domain"/>
    <property type="match status" value="1"/>
</dbReference>
<dbReference type="SUPFAM" id="SSF48452">
    <property type="entry name" value="TPR-like"/>
    <property type="match status" value="1"/>
</dbReference>
<evidence type="ECO:0000313" key="5">
    <source>
        <dbReference type="Proteomes" id="UP000002586"/>
    </source>
</evidence>
<gene>
    <name evidence="4" type="ordered locus">Mmc1_2241</name>
</gene>